<keyword evidence="8" id="KW-0732">Signal</keyword>
<dbReference type="CDD" id="cd22639">
    <property type="entry name" value="Kunitz_papilin_lacunin-like"/>
    <property type="match status" value="1"/>
</dbReference>
<dbReference type="CDD" id="cd00109">
    <property type="entry name" value="Kunitz-type"/>
    <property type="match status" value="6"/>
</dbReference>
<keyword evidence="2" id="KW-0964">Secreted</keyword>
<dbReference type="PROSITE" id="PS50279">
    <property type="entry name" value="BPTI_KUNITZ_2"/>
    <property type="match status" value="10"/>
</dbReference>
<evidence type="ECO:0000256" key="1">
    <source>
        <dbReference type="ARBA" id="ARBA00004613"/>
    </source>
</evidence>
<feature type="disulfide bond" evidence="6">
    <location>
        <begin position="75"/>
        <end position="107"/>
    </location>
</feature>
<dbReference type="PANTHER" id="PTHR13723">
    <property type="entry name" value="ADAMTS A DISINTEGRIN AND METALLOPROTEASE WITH THROMBOSPONDIN MOTIFS PROTEASE"/>
    <property type="match status" value="1"/>
</dbReference>
<keyword evidence="4" id="KW-0722">Serine protease inhibitor</keyword>
<reference evidence="10 11" key="1">
    <citation type="submission" date="2020-04" db="EMBL/GenBank/DDBJ databases">
        <authorList>
            <person name="Alioto T."/>
            <person name="Alioto T."/>
            <person name="Gomez Garrido J."/>
        </authorList>
    </citation>
    <scope>NUCLEOTIDE SEQUENCE [LARGE SCALE GENOMIC DNA]</scope>
</reference>
<dbReference type="FunFam" id="2.60.120.830:FF:000001">
    <property type="entry name" value="A disintegrin and metalloproteinase with thrombospondin motifs 1"/>
    <property type="match status" value="1"/>
</dbReference>
<feature type="compositionally biased region" description="Low complexity" evidence="7">
    <location>
        <begin position="872"/>
        <end position="902"/>
    </location>
</feature>
<feature type="chain" id="PRO_5035756866" description="BPTI/Kunitz inhibitor domain-containing protein" evidence="8">
    <location>
        <begin position="27"/>
        <end position="2126"/>
    </location>
</feature>
<feature type="domain" description="BPTI/Kunitz inhibitor" evidence="9">
    <location>
        <begin position="1696"/>
        <end position="1750"/>
    </location>
</feature>
<feature type="compositionally biased region" description="Basic and acidic residues" evidence="7">
    <location>
        <begin position="796"/>
        <end position="805"/>
    </location>
</feature>
<dbReference type="PRINTS" id="PR00759">
    <property type="entry name" value="BASICPTASE"/>
</dbReference>
<dbReference type="SMART" id="SM00209">
    <property type="entry name" value="TSP1"/>
    <property type="match status" value="7"/>
</dbReference>
<gene>
    <name evidence="10" type="ORF">CLODIP_2_CD05935</name>
</gene>
<dbReference type="Gene3D" id="2.20.100.10">
    <property type="entry name" value="Thrombospondin type-1 (TSP1) repeat"/>
    <property type="match status" value="6"/>
</dbReference>
<feature type="domain" description="BPTI/Kunitz inhibitor" evidence="9">
    <location>
        <begin position="2007"/>
        <end position="2057"/>
    </location>
</feature>
<feature type="domain" description="BPTI/Kunitz inhibitor" evidence="9">
    <location>
        <begin position="1519"/>
        <end position="1569"/>
    </location>
</feature>
<dbReference type="GO" id="GO:0030198">
    <property type="term" value="P:extracellular matrix organization"/>
    <property type="evidence" value="ECO:0007669"/>
    <property type="project" value="InterPro"/>
</dbReference>
<feature type="disulfide bond" evidence="6">
    <location>
        <begin position="86"/>
        <end position="92"/>
    </location>
</feature>
<dbReference type="InterPro" id="IPR036383">
    <property type="entry name" value="TSP1_rpt_sf"/>
</dbReference>
<dbReference type="InterPro" id="IPR010294">
    <property type="entry name" value="ADAMTS_spacer1"/>
</dbReference>
<accession>A0A8S1CT57</accession>
<evidence type="ECO:0000256" key="5">
    <source>
        <dbReference type="ARBA" id="ARBA00023157"/>
    </source>
</evidence>
<feature type="compositionally biased region" description="Polar residues" evidence="7">
    <location>
        <begin position="941"/>
        <end position="952"/>
    </location>
</feature>
<dbReference type="EMBL" id="CADEPI010000060">
    <property type="protein sequence ID" value="CAB3371338.1"/>
    <property type="molecule type" value="Genomic_DNA"/>
</dbReference>
<evidence type="ECO:0000256" key="2">
    <source>
        <dbReference type="ARBA" id="ARBA00022525"/>
    </source>
</evidence>
<protein>
    <recommendedName>
        <fullName evidence="9">BPTI/Kunitz inhibitor domain-containing protein</fullName>
    </recommendedName>
</protein>
<keyword evidence="11" id="KW-1185">Reference proteome</keyword>
<evidence type="ECO:0000259" key="9">
    <source>
        <dbReference type="PROSITE" id="PS50279"/>
    </source>
</evidence>
<dbReference type="InterPro" id="IPR020901">
    <property type="entry name" value="Prtase_inh_Kunz-CS"/>
</dbReference>
<dbReference type="FunFam" id="4.10.410.10:FF:000020">
    <property type="entry name" value="Collagen, type VI, alpha 3"/>
    <property type="match status" value="5"/>
</dbReference>
<feature type="region of interest" description="Disordered" evidence="7">
    <location>
        <begin position="1928"/>
        <end position="1950"/>
    </location>
</feature>
<keyword evidence="5 6" id="KW-1015">Disulfide bond</keyword>
<evidence type="ECO:0000256" key="7">
    <source>
        <dbReference type="SAM" id="MobiDB-lite"/>
    </source>
</evidence>
<evidence type="ECO:0000256" key="8">
    <source>
        <dbReference type="SAM" id="SignalP"/>
    </source>
</evidence>
<feature type="domain" description="BPTI/Kunitz inhibitor" evidence="9">
    <location>
        <begin position="1759"/>
        <end position="1809"/>
    </location>
</feature>
<dbReference type="GO" id="GO:0005576">
    <property type="term" value="C:extracellular region"/>
    <property type="evidence" value="ECO:0007669"/>
    <property type="project" value="UniProtKB-SubCell"/>
</dbReference>
<dbReference type="SUPFAM" id="SSF57362">
    <property type="entry name" value="BPTI-like"/>
    <property type="match status" value="10"/>
</dbReference>
<comment type="caution">
    <text evidence="10">The sequence shown here is derived from an EMBL/GenBank/DDBJ whole genome shotgun (WGS) entry which is preliminary data.</text>
</comment>
<comment type="subcellular location">
    <subcellularLocation>
        <location evidence="1">Secreted</location>
    </subcellularLocation>
</comment>
<feature type="compositionally biased region" description="Low complexity" evidence="7">
    <location>
        <begin position="814"/>
        <end position="841"/>
    </location>
</feature>
<feature type="compositionally biased region" description="Pro residues" evidence="7">
    <location>
        <begin position="1934"/>
        <end position="1944"/>
    </location>
</feature>
<organism evidence="10 11">
    <name type="scientific">Cloeon dipterum</name>
    <dbReference type="NCBI Taxonomy" id="197152"/>
    <lineage>
        <taxon>Eukaryota</taxon>
        <taxon>Metazoa</taxon>
        <taxon>Ecdysozoa</taxon>
        <taxon>Arthropoda</taxon>
        <taxon>Hexapoda</taxon>
        <taxon>Insecta</taxon>
        <taxon>Pterygota</taxon>
        <taxon>Palaeoptera</taxon>
        <taxon>Ephemeroptera</taxon>
        <taxon>Pisciforma</taxon>
        <taxon>Baetidae</taxon>
        <taxon>Cloeon</taxon>
    </lineage>
</organism>
<feature type="domain" description="BPTI/Kunitz inhibitor" evidence="9">
    <location>
        <begin position="1640"/>
        <end position="1690"/>
    </location>
</feature>
<dbReference type="InterPro" id="IPR002223">
    <property type="entry name" value="Kunitz_BPTI"/>
</dbReference>
<feature type="signal peptide" evidence="8">
    <location>
        <begin position="1"/>
        <end position="26"/>
    </location>
</feature>
<name>A0A8S1CT57_9INSE</name>
<feature type="domain" description="BPTI/Kunitz inhibitor" evidence="9">
    <location>
        <begin position="1881"/>
        <end position="1931"/>
    </location>
</feature>
<evidence type="ECO:0000256" key="4">
    <source>
        <dbReference type="ARBA" id="ARBA00022900"/>
    </source>
</evidence>
<feature type="region of interest" description="Disordered" evidence="7">
    <location>
        <begin position="738"/>
        <end position="1010"/>
    </location>
</feature>
<evidence type="ECO:0000256" key="6">
    <source>
        <dbReference type="PIRSR" id="PIRSR613273-3"/>
    </source>
</evidence>
<dbReference type="Pfam" id="PF00090">
    <property type="entry name" value="TSP_1"/>
    <property type="match status" value="1"/>
</dbReference>
<dbReference type="InterPro" id="IPR013273">
    <property type="entry name" value="ADAMTS/ADAMTS-like"/>
</dbReference>
<feature type="domain" description="BPTI/Kunitz inhibitor" evidence="9">
    <location>
        <begin position="1460"/>
        <end position="1510"/>
    </location>
</feature>
<dbReference type="SUPFAM" id="SSF82895">
    <property type="entry name" value="TSP-1 type 1 repeat"/>
    <property type="match status" value="6"/>
</dbReference>
<dbReference type="InterPro" id="IPR000884">
    <property type="entry name" value="TSP1_rpt"/>
</dbReference>
<feature type="compositionally biased region" description="Basic and acidic residues" evidence="7">
    <location>
        <begin position="859"/>
        <end position="871"/>
    </location>
</feature>
<dbReference type="InterPro" id="IPR050439">
    <property type="entry name" value="ADAMTS_ADAMTS-like"/>
</dbReference>
<dbReference type="OrthoDB" id="5950222at2759"/>
<feature type="compositionally biased region" description="Low complexity" evidence="7">
    <location>
        <begin position="957"/>
        <end position="973"/>
    </location>
</feature>
<dbReference type="PROSITE" id="PS00280">
    <property type="entry name" value="BPTI_KUNITZ_1"/>
    <property type="match status" value="6"/>
</dbReference>
<feature type="compositionally biased region" description="Acidic residues" evidence="7">
    <location>
        <begin position="739"/>
        <end position="751"/>
    </location>
</feature>
<feature type="compositionally biased region" description="Polar residues" evidence="7">
    <location>
        <begin position="842"/>
        <end position="858"/>
    </location>
</feature>
<feature type="domain" description="BPTI/Kunitz inhibitor" evidence="9">
    <location>
        <begin position="1952"/>
        <end position="2000"/>
    </location>
</feature>
<proteinExistence type="predicted"/>
<dbReference type="PANTHER" id="PTHR13723:SF281">
    <property type="entry name" value="PAPILIN"/>
    <property type="match status" value="1"/>
</dbReference>
<dbReference type="Pfam" id="PF05986">
    <property type="entry name" value="ADAMTS_spacer1"/>
    <property type="match status" value="1"/>
</dbReference>
<dbReference type="GO" id="GO:0004867">
    <property type="term" value="F:serine-type endopeptidase inhibitor activity"/>
    <property type="evidence" value="ECO:0007669"/>
    <property type="project" value="UniProtKB-KW"/>
</dbReference>
<dbReference type="PROSITE" id="PS50092">
    <property type="entry name" value="TSP1"/>
    <property type="match status" value="6"/>
</dbReference>
<keyword evidence="3" id="KW-0646">Protease inhibitor</keyword>
<feature type="compositionally biased region" description="Polar residues" evidence="7">
    <location>
        <begin position="766"/>
        <end position="795"/>
    </location>
</feature>
<dbReference type="Gene3D" id="4.10.410.10">
    <property type="entry name" value="Pancreatic trypsin inhibitor Kunitz domain"/>
    <property type="match status" value="10"/>
</dbReference>
<dbReference type="Pfam" id="PF19030">
    <property type="entry name" value="TSP1_ADAMTS"/>
    <property type="match status" value="5"/>
</dbReference>
<dbReference type="PRINTS" id="PR01857">
    <property type="entry name" value="ADAMTSFAMILY"/>
</dbReference>
<dbReference type="SMART" id="SM00131">
    <property type="entry name" value="KU"/>
    <property type="match status" value="10"/>
</dbReference>
<feature type="domain" description="BPTI/Kunitz inhibitor" evidence="9">
    <location>
        <begin position="1824"/>
        <end position="1874"/>
    </location>
</feature>
<dbReference type="InterPro" id="IPR036880">
    <property type="entry name" value="Kunitz_BPTI_sf"/>
</dbReference>
<feature type="compositionally biased region" description="Polar residues" evidence="7">
    <location>
        <begin position="974"/>
        <end position="986"/>
    </location>
</feature>
<feature type="domain" description="BPTI/Kunitz inhibitor" evidence="9">
    <location>
        <begin position="1578"/>
        <end position="1628"/>
    </location>
</feature>
<evidence type="ECO:0000256" key="3">
    <source>
        <dbReference type="ARBA" id="ARBA00022690"/>
    </source>
</evidence>
<dbReference type="Pfam" id="PF00014">
    <property type="entry name" value="Kunitz_BPTI"/>
    <property type="match status" value="10"/>
</dbReference>
<evidence type="ECO:0000313" key="10">
    <source>
        <dbReference type="EMBL" id="CAB3371338.1"/>
    </source>
</evidence>
<dbReference type="Proteomes" id="UP000494165">
    <property type="component" value="Unassembled WGS sequence"/>
</dbReference>
<dbReference type="FunFam" id="4.10.410.10:FF:000005">
    <property type="entry name" value="Pancreatic trypsin inhibitor"/>
    <property type="match status" value="1"/>
</dbReference>
<evidence type="ECO:0000313" key="11">
    <source>
        <dbReference type="Proteomes" id="UP000494165"/>
    </source>
</evidence>
<sequence>MDLHRHLRSLALLIFVLATYFSASQARHHKIRHARHKKMVNNTEFVPVNYVVLDERPDLGPWSEWSAPSSCSRSCGGGVAFQSRECTRESTCQGPAKRYFSCNTMHCPPGSKDFRSEQCSKFDTQDFEGNLYEWIPYTKGANNCELNCMPRGERFFNGFAKKVIDGTRCNDETLDVCVEGRCMPVGCDLFLGSSLREDKCRDCGGNNSGCITVSKIISFETDLSDAQPGYNDLLLIPAGATNIFVRELNHANNYLAIRNENNTYYLNGNFNINYPKDFHFAGTVFHYERQPNSFLLGSEVIRALGPTNESLYIALLYQEKGEGIEYEYSFSKEVQSGDPDSYYWVTHDFSECSAPCGGGSQNRTLGCAKKSDNSAVSLRLCDPVKRPVTTKGCNEEPCDPEWFISPWSNCTQPCKGGNQFRQVYCQQIISNARPTVIDDDVCVKKLGEKPSATQPCNEEGICPQWHLDPWTPCDKLCGKGKQYRKVTCYKVIEGKIVVQEDSVCHEERPPSEQVCNNQPCDGVDWMVSEWSTCEDKCGLSKKTRTVVCASLKGEVYPEESCNLENKPSEMENCSVTVCTNQWYAAQWSSCSADCGKGVRTREVFCGQIVNEGISKVFDELCDAKLKYSEEEACEGTTKCEGLWFAGPWSQCKKCSDVQKREVICFVNGSAGDPSKCDPSALSPKTQDCTEPCGKDVEDLITPVDITEPSTPTEEDDPNCIDSEEEVGIYELPPLPKDCDLEEDCENGDEVGETTVIPTKYEPTEGSGLTTLDSVTESSTGFEKSSSLGLDVSKSTQDSEHTDVSTEKITPTYTEESSAASSSESGLKTSETISSSEDSTSEYIASTGTPQEGTSSVATEETKSSSEDHETTVETTESTAISSEATTAMSEPTSSPTVDSTTTQKRKPKNKCGVKSDYDDVVVEGVTLKVDCKDQTDEDAESTSTDPSSNSKTEIFLSTESPTATPSESSTASPIRSSTDSSTESPIGSSTASQTETEEGSGTGSTDYSSKSTFFTEETDLYTEGSGDLPTVPDFTKIMISDEPTFTSDGEFTTFMDTFSTKGEFISPKPKMCKKRKPKCSSTKYGCCIDGVTAAKGPFKEGCAHPKTCKDTKYGCCPDEISMAKGPYLFGCKLPDCQKTLYGCCKDNVTAATGNDFEGCEDELSCEKTKFGCCDDGFTKAITEDKRNCVPCDKTKFGCCADGKRPARDEKKKKGCRVNCHKTEFGCCPNNKTVAKGSDFDGCGVINEKNCSASYFKCCPDGVSPALGPKFKGCKSACQQSMFGCCQDMLTPAHGPNKEGCCINSQYGCCPDNILPAGGPSLQGCDCTQSKFGCCPNGVDYAKGNNKEGCGCRYTEHGCCPDGFSEAEGPDFKGCPCHSFQFGCCPDGKTVAKGPANAGCACKDTEFGCCPDNVTSAQGENFEGCGCAATEFGCCLDGVSEAKGEKFEECADAPKFSGEACALPKEKGECRNFSIKWYFDAEYGGCTRFWYGGCDGNNNRFESLEECKNSCVMPEGKDACFLPKIHGPCEGYHPTWYYDSERKHCTQFIYGGCLGNNNRFQTREECQQLCAHQELKDKCAQPVSEGPCNGNFERWYFDSDDSTCKRFRYGGCKGNQNNFLTEAACQQQCVAPASFRASNRCALPKDKGPCKGSMLQWYFDAKAAECKVFSFGGCLGNANRFQSHTECATTCHTRDVCNEPVPADESCAVDQKLARWRFDVRENRCLPFYTKGCDVSSRNTFVSEPECEDRCPKEIEEDICRLAPKAGDCRDYVSRWYFNVEQKRCLQFYYGGCEGNANNFENQDDCTKRCTMEEEPSEPFRQEFCLQPPEEGQCKKYVNRWYYDRNEGFCKEFNYSGCEGNQNRYRSKQECEQKCGNVQDPCSLPRVSRACEHSVIQYYYSSHTDSCHATSRGECILNTNRFNSKENCEEKCRRGPPPPTQPPEPGPKEENQCRVLPEPGDCLEKHEKWFFDVRRNDCLRYSGCGGNTNSFQTREECLGKCAQDREFCKMPADKGGCTDSYQRFYFDYYSGECKPFTYTGCGGNRNHFEDVGTCFYYCGSVRLPPVVEILQLVTGKPATPRTALILHMHTLKAAPDHAKHSHNAQICYVTKHYQRTKTLKNWGTKNW</sequence>
<dbReference type="Gene3D" id="2.60.120.830">
    <property type="match status" value="1"/>
</dbReference>
<feature type="disulfide bond" evidence="6">
    <location>
        <begin position="71"/>
        <end position="102"/>
    </location>
</feature>